<evidence type="ECO:0000256" key="1">
    <source>
        <dbReference type="ARBA" id="ARBA00002254"/>
    </source>
</evidence>
<name>A0ABW2I9M8_9BURK</name>
<keyword evidence="5 10" id="KW-0145">Chemotaxis</keyword>
<keyword evidence="6 10" id="KW-0812">Transmembrane</keyword>
<evidence type="ECO:0000256" key="8">
    <source>
        <dbReference type="ARBA" id="ARBA00022989"/>
    </source>
</evidence>
<comment type="function">
    <text evidence="1 10">Controls the rotational direction of flagella during chemotaxis.</text>
</comment>
<evidence type="ECO:0000256" key="7">
    <source>
        <dbReference type="ARBA" id="ARBA00022779"/>
    </source>
</evidence>
<organism evidence="11 12">
    <name type="scientific">Herminiimonas glaciei</name>
    <dbReference type="NCBI Taxonomy" id="523788"/>
    <lineage>
        <taxon>Bacteria</taxon>
        <taxon>Pseudomonadati</taxon>
        <taxon>Pseudomonadota</taxon>
        <taxon>Betaproteobacteria</taxon>
        <taxon>Burkholderiales</taxon>
        <taxon>Oxalobacteraceae</taxon>
        <taxon>Herminiimonas</taxon>
    </lineage>
</organism>
<accession>A0ABW2I9M8</accession>
<dbReference type="Pfam" id="PF03748">
    <property type="entry name" value="FliL"/>
    <property type="match status" value="1"/>
</dbReference>
<dbReference type="PANTHER" id="PTHR35091:SF2">
    <property type="entry name" value="FLAGELLAR PROTEIN FLIL"/>
    <property type="match status" value="1"/>
</dbReference>
<dbReference type="EMBL" id="JBHTBU010000001">
    <property type="protein sequence ID" value="MFC7287738.1"/>
    <property type="molecule type" value="Genomic_DNA"/>
</dbReference>
<evidence type="ECO:0000313" key="11">
    <source>
        <dbReference type="EMBL" id="MFC7287738.1"/>
    </source>
</evidence>
<keyword evidence="4" id="KW-1003">Cell membrane</keyword>
<dbReference type="RefSeq" id="WP_382271008.1">
    <property type="nucleotide sequence ID" value="NZ_JBHTBU010000001.1"/>
</dbReference>
<dbReference type="InterPro" id="IPR005503">
    <property type="entry name" value="FliL"/>
</dbReference>
<dbReference type="Proteomes" id="UP001596542">
    <property type="component" value="Unassembled WGS sequence"/>
</dbReference>
<keyword evidence="7 10" id="KW-0283">Flagellar rotation</keyword>
<protein>
    <recommendedName>
        <fullName evidence="10">Flagellar protein FliL</fullName>
    </recommendedName>
</protein>
<evidence type="ECO:0000256" key="6">
    <source>
        <dbReference type="ARBA" id="ARBA00022692"/>
    </source>
</evidence>
<comment type="subcellular location">
    <subcellularLocation>
        <location evidence="10">Cell inner membrane</location>
    </subcellularLocation>
    <subcellularLocation>
        <location evidence="2">Cell membrane</location>
        <topology evidence="2">Single-pass membrane protein</topology>
    </subcellularLocation>
</comment>
<feature type="transmembrane region" description="Helical" evidence="10">
    <location>
        <begin position="24"/>
        <end position="47"/>
    </location>
</feature>
<comment type="caution">
    <text evidence="11">The sequence shown here is derived from an EMBL/GenBank/DDBJ whole genome shotgun (WGS) entry which is preliminary data.</text>
</comment>
<evidence type="ECO:0000256" key="2">
    <source>
        <dbReference type="ARBA" id="ARBA00004162"/>
    </source>
</evidence>
<dbReference type="PANTHER" id="PTHR35091">
    <property type="entry name" value="FLAGELLAR PROTEIN FLIL"/>
    <property type="match status" value="1"/>
</dbReference>
<gene>
    <name evidence="11" type="primary">fliL</name>
    <name evidence="11" type="ORF">ACFQPC_06780</name>
</gene>
<evidence type="ECO:0000256" key="5">
    <source>
        <dbReference type="ARBA" id="ARBA00022500"/>
    </source>
</evidence>
<keyword evidence="10" id="KW-0997">Cell inner membrane</keyword>
<sequence length="170" mass="18088">MATAAKAGAKAGADAADKPKKSRLLIIILAALLVLGGGGGAAAWYFLGQKAESHAPKAADAVDLSKPPVFLPMEAFTVNLQPENGEQFLQTSFTLQVSNQAQLDLIKLYMPHVRSRLLLLLSGKKASEILTVDGKNKLSEEIIAVFKQPFTPQGPSVTITNVLFTSFVVQ</sequence>
<proteinExistence type="inferred from homology"/>
<evidence type="ECO:0000313" key="12">
    <source>
        <dbReference type="Proteomes" id="UP001596542"/>
    </source>
</evidence>
<keyword evidence="11" id="KW-0969">Cilium</keyword>
<evidence type="ECO:0000256" key="9">
    <source>
        <dbReference type="ARBA" id="ARBA00023136"/>
    </source>
</evidence>
<evidence type="ECO:0000256" key="3">
    <source>
        <dbReference type="ARBA" id="ARBA00008281"/>
    </source>
</evidence>
<keyword evidence="8 10" id="KW-1133">Transmembrane helix</keyword>
<dbReference type="NCBIfam" id="NF005435">
    <property type="entry name" value="PRK07021.1"/>
    <property type="match status" value="1"/>
</dbReference>
<keyword evidence="11" id="KW-0966">Cell projection</keyword>
<comment type="similarity">
    <text evidence="3 10">Belongs to the FliL family.</text>
</comment>
<reference evidence="12" key="1">
    <citation type="journal article" date="2019" name="Int. J. Syst. Evol. Microbiol.">
        <title>The Global Catalogue of Microorganisms (GCM) 10K type strain sequencing project: providing services to taxonomists for standard genome sequencing and annotation.</title>
        <authorList>
            <consortium name="The Broad Institute Genomics Platform"/>
            <consortium name="The Broad Institute Genome Sequencing Center for Infectious Disease"/>
            <person name="Wu L."/>
            <person name="Ma J."/>
        </authorList>
    </citation>
    <scope>NUCLEOTIDE SEQUENCE [LARGE SCALE GENOMIC DNA]</scope>
    <source>
        <strain evidence="12">KACC 12508</strain>
    </source>
</reference>
<evidence type="ECO:0000256" key="10">
    <source>
        <dbReference type="RuleBase" id="RU364125"/>
    </source>
</evidence>
<keyword evidence="11" id="KW-0282">Flagellum</keyword>
<keyword evidence="12" id="KW-1185">Reference proteome</keyword>
<evidence type="ECO:0000256" key="4">
    <source>
        <dbReference type="ARBA" id="ARBA00022475"/>
    </source>
</evidence>
<keyword evidence="9 10" id="KW-0472">Membrane</keyword>